<reference evidence="3 4" key="1">
    <citation type="submission" date="2013-02" db="EMBL/GenBank/DDBJ databases">
        <authorList>
            <person name="Genoscope - CEA"/>
        </authorList>
    </citation>
    <scope>NUCLEOTIDE SEQUENCE [LARGE SCALE GENOMIC DNA]</scope>
    <source>
        <strain evidence="3 4">STM 2683</strain>
    </source>
</reference>
<name>M5EU61_9HYPH</name>
<sequence length="65" mass="6046">MTSKKLGLGVVAACGVACAAPLFASSVAALAAGLSIGSFSTGSLLAGVCAVGAVGLATAVLIRRP</sequence>
<dbReference type="AlphaFoldDB" id="M5EU61"/>
<keyword evidence="4" id="KW-1185">Reference proteome</keyword>
<feature type="signal peptide" evidence="2">
    <location>
        <begin position="1"/>
        <end position="19"/>
    </location>
</feature>
<comment type="caution">
    <text evidence="3">The sequence shown here is derived from an EMBL/GenBank/DDBJ whole genome shotgun (WGS) entry which is preliminary data.</text>
</comment>
<dbReference type="EMBL" id="CAUM01000124">
    <property type="protein sequence ID" value="CCV07438.1"/>
    <property type="molecule type" value="Genomic_DNA"/>
</dbReference>
<keyword evidence="1" id="KW-0472">Membrane</keyword>
<accession>M5EU61</accession>
<evidence type="ECO:0000256" key="1">
    <source>
        <dbReference type="SAM" id="Phobius"/>
    </source>
</evidence>
<dbReference type="RefSeq" id="WP_008876325.1">
    <property type="nucleotide sequence ID" value="NZ_CAUM01000124.1"/>
</dbReference>
<dbReference type="Proteomes" id="UP000012062">
    <property type="component" value="Unassembled WGS sequence"/>
</dbReference>
<evidence type="ECO:0000256" key="2">
    <source>
        <dbReference type="SAM" id="SignalP"/>
    </source>
</evidence>
<evidence type="ECO:0000313" key="3">
    <source>
        <dbReference type="EMBL" id="CCV07438.1"/>
    </source>
</evidence>
<organism evidence="3 4">
    <name type="scientific">Mesorhizobium metallidurans STM 2683</name>
    <dbReference type="NCBI Taxonomy" id="1297569"/>
    <lineage>
        <taxon>Bacteria</taxon>
        <taxon>Pseudomonadati</taxon>
        <taxon>Pseudomonadota</taxon>
        <taxon>Alphaproteobacteria</taxon>
        <taxon>Hyphomicrobiales</taxon>
        <taxon>Phyllobacteriaceae</taxon>
        <taxon>Mesorhizobium</taxon>
    </lineage>
</organism>
<protein>
    <submittedName>
        <fullName evidence="3">Uncharacterized protein</fullName>
    </submittedName>
</protein>
<keyword evidence="1" id="KW-1133">Transmembrane helix</keyword>
<evidence type="ECO:0000313" key="4">
    <source>
        <dbReference type="Proteomes" id="UP000012062"/>
    </source>
</evidence>
<gene>
    <name evidence="3" type="ORF">MESS2_560041</name>
</gene>
<feature type="chain" id="PRO_5004066348" evidence="2">
    <location>
        <begin position="20"/>
        <end position="65"/>
    </location>
</feature>
<proteinExistence type="predicted"/>
<keyword evidence="1" id="KW-0812">Transmembrane</keyword>
<feature type="transmembrane region" description="Helical" evidence="1">
    <location>
        <begin position="41"/>
        <end position="62"/>
    </location>
</feature>
<keyword evidence="2" id="KW-0732">Signal</keyword>